<dbReference type="PANTHER" id="PTHR39420">
    <property type="match status" value="1"/>
</dbReference>
<dbReference type="AlphaFoldDB" id="A0A1Q2HUQ6"/>
<feature type="region of interest" description="Disordered" evidence="1">
    <location>
        <begin position="1"/>
        <end position="44"/>
    </location>
</feature>
<reference evidence="2 3" key="1">
    <citation type="submission" date="2016-12" db="EMBL/GenBank/DDBJ databases">
        <authorList>
            <person name="Song W.-J."/>
            <person name="Kurnit D.M."/>
        </authorList>
    </citation>
    <scope>NUCLEOTIDE SEQUENCE [LARGE SCALE GENOMIC DNA]</scope>
    <source>
        <strain evidence="2 3">DSM 30827</strain>
    </source>
</reference>
<evidence type="ECO:0000313" key="2">
    <source>
        <dbReference type="EMBL" id="AQQ14585.1"/>
    </source>
</evidence>
<sequence>MSNGFGFSFPNDDRDDNDDRRGDDGRGDGNERGNHGDSNNPFAAFGFGGFGGQQNFRFEAGEGGLGDILNQFGQMLSGVGSSMNSQGSEDAVNFDMALRVARQRVGNPREISSSDAKAVEESVKLADLWLNETTSLPASGATAQAWNPSDWLTQTMPMWKRLVNPVADQMNRAQMDTMPAEAREMLGPMASMMRQMNSMQFGMKLGHALGDLAQQALTGTDFGLPVAPHGVTALLPGNVSEIANGLEVPGQEVIVYIAAREAARQRLFQHVPWLVERLVAAVEEYAAGLQIDTSHIEELARNLNLESGDPQQIQEALQSLQGEDLSPRVGSRNATATERLETLLALVEGWVDVVVADALNERIPSADQLAEAWARRRATGGSAEQAFANVVGIELSAPRVREAANLWRRAENAVGIERRDQVWDHPDFLPTAEHLANPAAFIDTLLDDAPDTDFDAEFAKLEEEIRNNPEVKRENGDGKDDGRDDGTEL</sequence>
<evidence type="ECO:0000313" key="3">
    <source>
        <dbReference type="Proteomes" id="UP000217209"/>
    </source>
</evidence>
<feature type="compositionally biased region" description="Basic and acidic residues" evidence="1">
    <location>
        <begin position="17"/>
        <end position="35"/>
    </location>
</feature>
<gene>
    <name evidence="2" type="ORF">CGLAU_03000</name>
</gene>
<dbReference type="PANTHER" id="PTHR39420:SF2">
    <property type="entry name" value="HYDROLASE"/>
    <property type="match status" value="1"/>
</dbReference>
<evidence type="ECO:0000256" key="1">
    <source>
        <dbReference type="SAM" id="MobiDB-lite"/>
    </source>
</evidence>
<accession>A0A1Q2HUQ6</accession>
<organism evidence="2 3">
    <name type="scientific">Corynebacterium glaucum</name>
    <dbReference type="NCBI Taxonomy" id="187491"/>
    <lineage>
        <taxon>Bacteria</taxon>
        <taxon>Bacillati</taxon>
        <taxon>Actinomycetota</taxon>
        <taxon>Actinomycetes</taxon>
        <taxon>Mycobacteriales</taxon>
        <taxon>Corynebacteriaceae</taxon>
        <taxon>Corynebacterium</taxon>
    </lineage>
</organism>
<dbReference type="InterPro" id="IPR018766">
    <property type="entry name" value="Zinicin_2"/>
</dbReference>
<feature type="region of interest" description="Disordered" evidence="1">
    <location>
        <begin position="462"/>
        <end position="489"/>
    </location>
</feature>
<name>A0A1Q2HUQ6_9CORY</name>
<dbReference type="Gene3D" id="1.20.150.30">
    <property type="entry name" value="Zincin-like metallopeptidase, N-terminal domain"/>
    <property type="match status" value="1"/>
</dbReference>
<dbReference type="OrthoDB" id="8478472at2"/>
<dbReference type="KEGG" id="cgv:CGLAU_03000"/>
<dbReference type="Pfam" id="PF10103">
    <property type="entry name" value="Zincin_2"/>
    <property type="match status" value="1"/>
</dbReference>
<dbReference type="EMBL" id="CP019688">
    <property type="protein sequence ID" value="AQQ14585.1"/>
    <property type="molecule type" value="Genomic_DNA"/>
</dbReference>
<evidence type="ECO:0008006" key="4">
    <source>
        <dbReference type="Google" id="ProtNLM"/>
    </source>
</evidence>
<proteinExistence type="predicted"/>
<protein>
    <recommendedName>
        <fullName evidence="4">Hydrolase</fullName>
    </recommendedName>
</protein>
<keyword evidence="3" id="KW-1185">Reference proteome</keyword>
<dbReference type="SUPFAM" id="SSF55486">
    <property type="entry name" value="Metalloproteases ('zincins'), catalytic domain"/>
    <property type="match status" value="1"/>
</dbReference>
<dbReference type="InterPro" id="IPR042271">
    <property type="entry name" value="Zinicin_2_N"/>
</dbReference>
<dbReference type="RefSeq" id="WP_095659410.1">
    <property type="nucleotide sequence ID" value="NZ_CP019688.1"/>
</dbReference>
<dbReference type="NCBIfam" id="TIGR03624">
    <property type="entry name" value="putative hydrolase"/>
    <property type="match status" value="1"/>
</dbReference>
<dbReference type="Proteomes" id="UP000217209">
    <property type="component" value="Chromosome"/>
</dbReference>